<evidence type="ECO:0000256" key="2">
    <source>
        <dbReference type="ARBA" id="ARBA00022598"/>
    </source>
</evidence>
<keyword evidence="2" id="KW-0436">Ligase</keyword>
<evidence type="ECO:0000313" key="4">
    <source>
        <dbReference type="EMBL" id="POH73382.1"/>
    </source>
</evidence>
<reference evidence="4 5" key="1">
    <citation type="submission" date="2018-01" db="EMBL/GenBank/DDBJ databases">
        <title>Arthrobacter sp. nov., from glaciers in China.</title>
        <authorList>
            <person name="Liu Q."/>
            <person name="Xin Y.-H."/>
        </authorList>
    </citation>
    <scope>NUCLEOTIDE SEQUENCE [LARGE SCALE GENOMIC DNA]</scope>
    <source>
        <strain evidence="4 5">HLT2-12-2</strain>
    </source>
</reference>
<protein>
    <submittedName>
        <fullName evidence="4">AMP-dependent synthetase</fullName>
    </submittedName>
</protein>
<comment type="similarity">
    <text evidence="1">Belongs to the ATP-dependent AMP-binding enzyme family.</text>
</comment>
<evidence type="ECO:0000313" key="5">
    <source>
        <dbReference type="Proteomes" id="UP000237061"/>
    </source>
</evidence>
<dbReference type="InterPro" id="IPR045851">
    <property type="entry name" value="AMP-bd_C_sf"/>
</dbReference>
<dbReference type="PANTHER" id="PTHR43201:SF5">
    <property type="entry name" value="MEDIUM-CHAIN ACYL-COA LIGASE ACSF2, MITOCHONDRIAL"/>
    <property type="match status" value="1"/>
</dbReference>
<dbReference type="Gene3D" id="3.40.50.12780">
    <property type="entry name" value="N-terminal domain of ligase-like"/>
    <property type="match status" value="1"/>
</dbReference>
<dbReference type="Proteomes" id="UP000237061">
    <property type="component" value="Unassembled WGS sequence"/>
</dbReference>
<dbReference type="PANTHER" id="PTHR43201">
    <property type="entry name" value="ACYL-COA SYNTHETASE"/>
    <property type="match status" value="1"/>
</dbReference>
<dbReference type="InterPro" id="IPR020845">
    <property type="entry name" value="AMP-binding_CS"/>
</dbReference>
<sequence>MPFIDQLQRWARTAGQNAAVVVGEHRLTFAQLLAAATSTPGAAQLVEVIDEPTSTALAARFCAAVYSGKVAMVIDAQGSPDLRHRLRDAALDWANGADHGGSAEPPFLLGLSSGTSGLPKAFTRSSASWQESMGRSVEFFEVTERTVTLAPGPLAASMNLYALGESIYAGSTFVALPHFSTAAALAAMAEHNVNRLVLVPTVLELLAGAGLRTQQSGQQLASIVCAGSALSAGALALAREWAPNAAIHQYYGAAELGFVAASGVDRTGTPAMPETSVGTAFPGVQISIRDGHGKRVDRGVEGTIYVKSPYVCSGYAWGDDGLAFSSLAANAPWRQDGQDRVESELEVESDAREWFTVHDQGRLDNAGRLHVLGRASDMIVTAGANVYPHAVEAALAAAAAASFDGRHVSVLVTGREDPLRGQRLVAGLYASEGIAAGAGERNATALLARCRLAAAKLPASHRPSQYYLLDALPLTGSGKISRAIFTQWLNEGDPRAQRLH</sequence>
<comment type="caution">
    <text evidence="4">The sequence shown here is derived from an EMBL/GenBank/DDBJ whole genome shotgun (WGS) entry which is preliminary data.</text>
</comment>
<dbReference type="Gene3D" id="3.30.300.30">
    <property type="match status" value="1"/>
</dbReference>
<dbReference type="GO" id="GO:0006631">
    <property type="term" value="P:fatty acid metabolic process"/>
    <property type="evidence" value="ECO:0007669"/>
    <property type="project" value="TreeGrafter"/>
</dbReference>
<dbReference type="GO" id="GO:0031956">
    <property type="term" value="F:medium-chain fatty acid-CoA ligase activity"/>
    <property type="evidence" value="ECO:0007669"/>
    <property type="project" value="TreeGrafter"/>
</dbReference>
<dbReference type="InterPro" id="IPR000873">
    <property type="entry name" value="AMP-dep_synth/lig_dom"/>
</dbReference>
<dbReference type="InterPro" id="IPR042099">
    <property type="entry name" value="ANL_N_sf"/>
</dbReference>
<gene>
    <name evidence="4" type="ORF">CVS27_10740</name>
</gene>
<dbReference type="AlphaFoldDB" id="A0A2S3ZWS2"/>
<proteinExistence type="inferred from homology"/>
<feature type="domain" description="AMP-dependent synthetase/ligase" evidence="3">
    <location>
        <begin position="70"/>
        <end position="315"/>
    </location>
</feature>
<evidence type="ECO:0000259" key="3">
    <source>
        <dbReference type="Pfam" id="PF00501"/>
    </source>
</evidence>
<dbReference type="Pfam" id="PF00501">
    <property type="entry name" value="AMP-binding"/>
    <property type="match status" value="1"/>
</dbReference>
<dbReference type="SUPFAM" id="SSF56801">
    <property type="entry name" value="Acetyl-CoA synthetase-like"/>
    <property type="match status" value="1"/>
</dbReference>
<dbReference type="RefSeq" id="WP_103465731.1">
    <property type="nucleotide sequence ID" value="NZ_PPXC01000007.1"/>
</dbReference>
<evidence type="ECO:0000256" key="1">
    <source>
        <dbReference type="ARBA" id="ARBA00006432"/>
    </source>
</evidence>
<dbReference type="EMBL" id="PPXC01000007">
    <property type="protein sequence ID" value="POH73382.1"/>
    <property type="molecule type" value="Genomic_DNA"/>
</dbReference>
<organism evidence="4 5">
    <name type="scientific">Arthrobacter glacialis</name>
    <dbReference type="NCBI Taxonomy" id="1664"/>
    <lineage>
        <taxon>Bacteria</taxon>
        <taxon>Bacillati</taxon>
        <taxon>Actinomycetota</taxon>
        <taxon>Actinomycetes</taxon>
        <taxon>Micrococcales</taxon>
        <taxon>Micrococcaceae</taxon>
        <taxon>Arthrobacter</taxon>
    </lineage>
</organism>
<keyword evidence="5" id="KW-1185">Reference proteome</keyword>
<accession>A0A2S3ZWS2</accession>
<name>A0A2S3ZWS2_ARTGL</name>
<dbReference type="PROSITE" id="PS00455">
    <property type="entry name" value="AMP_BINDING"/>
    <property type="match status" value="1"/>
</dbReference>